<comment type="caution">
    <text evidence="6">The sequence shown here is derived from an EMBL/GenBank/DDBJ whole genome shotgun (WGS) entry which is preliminary data.</text>
</comment>
<evidence type="ECO:0000256" key="1">
    <source>
        <dbReference type="ARBA" id="ARBA00004613"/>
    </source>
</evidence>
<sequence>MKRLIDFSSRFRILKGGKISLVVSALLGTTTLTFAAPSGGVVTSGSANISSSGKVTNITQNSSKVSINWNKFNIAKDEIVNFKQPNVKSIALNRVIGNEKSIINGALNANGQVWILNSNGVLFGKNAKINTAGLLATTKNLSDEDFNAGNYTF</sequence>
<proteinExistence type="predicted"/>
<dbReference type="RefSeq" id="WP_119184483.1">
    <property type="nucleotide sequence ID" value="NZ_NXIF01000004.1"/>
</dbReference>
<name>A0A2N1J6D6_9BACT</name>
<keyword evidence="7" id="KW-1185">Reference proteome</keyword>
<dbReference type="GO" id="GO:0005576">
    <property type="term" value="C:extracellular region"/>
    <property type="evidence" value="ECO:0007669"/>
    <property type="project" value="UniProtKB-SubCell"/>
</dbReference>
<dbReference type="InterPro" id="IPR050909">
    <property type="entry name" value="Bact_Autotransporter_VF"/>
</dbReference>
<comment type="subcellular location">
    <subcellularLocation>
        <location evidence="1">Secreted</location>
    </subcellularLocation>
</comment>
<organism evidence="6 7">
    <name type="scientific">Malaciobacter halophilus</name>
    <dbReference type="NCBI Taxonomy" id="197482"/>
    <lineage>
        <taxon>Bacteria</taxon>
        <taxon>Pseudomonadati</taxon>
        <taxon>Campylobacterota</taxon>
        <taxon>Epsilonproteobacteria</taxon>
        <taxon>Campylobacterales</taxon>
        <taxon>Arcobacteraceae</taxon>
        <taxon>Malaciobacter</taxon>
    </lineage>
</organism>
<keyword evidence="2" id="KW-0964">Secreted</keyword>
<feature type="non-terminal residue" evidence="6">
    <location>
        <position position="153"/>
    </location>
</feature>
<dbReference type="AlphaFoldDB" id="A0A2N1J6D6"/>
<dbReference type="NCBIfam" id="TIGR01901">
    <property type="entry name" value="adhes_NPXG"/>
    <property type="match status" value="1"/>
</dbReference>
<dbReference type="InterPro" id="IPR011050">
    <property type="entry name" value="Pectin_lyase_fold/virulence"/>
</dbReference>
<evidence type="ECO:0000256" key="4">
    <source>
        <dbReference type="SAM" id="SignalP"/>
    </source>
</evidence>
<feature type="domain" description="Filamentous haemagglutinin FhaB/tRNA nuclease CdiA-like TPS" evidence="5">
    <location>
        <begin position="33"/>
        <end position="145"/>
    </location>
</feature>
<dbReference type="Proteomes" id="UP000233248">
    <property type="component" value="Unassembled WGS sequence"/>
</dbReference>
<evidence type="ECO:0000259" key="5">
    <source>
        <dbReference type="SMART" id="SM00912"/>
    </source>
</evidence>
<dbReference type="InterPro" id="IPR012334">
    <property type="entry name" value="Pectin_lyas_fold"/>
</dbReference>
<reference evidence="6 7" key="1">
    <citation type="submission" date="2017-09" db="EMBL/GenBank/DDBJ databases">
        <title>Genomics of the genus Arcobacter.</title>
        <authorList>
            <person name="Perez-Cataluna A."/>
            <person name="Figueras M.J."/>
            <person name="Salas-Masso N."/>
        </authorList>
    </citation>
    <scope>NUCLEOTIDE SEQUENCE [LARGE SCALE GENOMIC DNA]</scope>
    <source>
        <strain evidence="6 7">DSM 18005</strain>
    </source>
</reference>
<dbReference type="PANTHER" id="PTHR12338:SF8">
    <property type="entry name" value="HEME_HEMOPEXIN-BINDING PROTEIN"/>
    <property type="match status" value="1"/>
</dbReference>
<dbReference type="Gene3D" id="2.160.20.10">
    <property type="entry name" value="Single-stranded right-handed beta-helix, Pectin lyase-like"/>
    <property type="match status" value="1"/>
</dbReference>
<dbReference type="Pfam" id="PF05860">
    <property type="entry name" value="TPS"/>
    <property type="match status" value="1"/>
</dbReference>
<dbReference type="PANTHER" id="PTHR12338">
    <property type="entry name" value="AUTOTRANSPORTER"/>
    <property type="match status" value="1"/>
</dbReference>
<feature type="signal peptide" evidence="4">
    <location>
        <begin position="1"/>
        <end position="35"/>
    </location>
</feature>
<gene>
    <name evidence="6" type="ORF">CP960_00810</name>
</gene>
<evidence type="ECO:0000256" key="2">
    <source>
        <dbReference type="ARBA" id="ARBA00022525"/>
    </source>
</evidence>
<feature type="chain" id="PRO_5015000734" evidence="4">
    <location>
        <begin position="36"/>
        <end position="153"/>
    </location>
</feature>
<evidence type="ECO:0000313" key="6">
    <source>
        <dbReference type="EMBL" id="PKI82138.1"/>
    </source>
</evidence>
<evidence type="ECO:0000256" key="3">
    <source>
        <dbReference type="ARBA" id="ARBA00022729"/>
    </source>
</evidence>
<evidence type="ECO:0000313" key="7">
    <source>
        <dbReference type="Proteomes" id="UP000233248"/>
    </source>
</evidence>
<dbReference type="InterPro" id="IPR008638">
    <property type="entry name" value="FhaB/CdiA-like_TPS"/>
</dbReference>
<dbReference type="EMBL" id="NXIF01000004">
    <property type="protein sequence ID" value="PKI82138.1"/>
    <property type="molecule type" value="Genomic_DNA"/>
</dbReference>
<dbReference type="SUPFAM" id="SSF51126">
    <property type="entry name" value="Pectin lyase-like"/>
    <property type="match status" value="1"/>
</dbReference>
<protein>
    <submittedName>
        <fullName evidence="6">Filamentous hemagglutinin</fullName>
    </submittedName>
</protein>
<accession>A0A2N1J6D6</accession>
<keyword evidence="3 4" id="KW-0732">Signal</keyword>
<dbReference type="SMART" id="SM00912">
    <property type="entry name" value="Haemagg_act"/>
    <property type="match status" value="1"/>
</dbReference>